<proteinExistence type="inferred from homology"/>
<dbReference type="GO" id="GO:0003700">
    <property type="term" value="F:DNA-binding transcription factor activity"/>
    <property type="evidence" value="ECO:0007669"/>
    <property type="project" value="InterPro"/>
</dbReference>
<evidence type="ECO:0000256" key="3">
    <source>
        <dbReference type="ARBA" id="ARBA00023125"/>
    </source>
</evidence>
<comment type="similarity">
    <text evidence="1">Belongs to the LysR transcriptional regulatory family.</text>
</comment>
<dbReference type="PANTHER" id="PTHR30346">
    <property type="entry name" value="TRANSCRIPTIONAL DUAL REGULATOR HCAR-RELATED"/>
    <property type="match status" value="1"/>
</dbReference>
<protein>
    <submittedName>
        <fullName evidence="6">LysR family transcriptional regulator</fullName>
    </submittedName>
</protein>
<gene>
    <name evidence="6" type="ORF">AWH69_05750</name>
</gene>
<dbReference type="GO" id="GO:0032993">
    <property type="term" value="C:protein-DNA complex"/>
    <property type="evidence" value="ECO:0007669"/>
    <property type="project" value="TreeGrafter"/>
</dbReference>
<evidence type="ECO:0000256" key="1">
    <source>
        <dbReference type="ARBA" id="ARBA00009437"/>
    </source>
</evidence>
<dbReference type="EMBL" id="LQZG01000002">
    <property type="protein sequence ID" value="OAB87566.1"/>
    <property type="molecule type" value="Genomic_DNA"/>
</dbReference>
<sequence length="295" mass="31801">MDLRRLELLVDLSRLGSMRAVAHEHGTTTSTVSQQLAALARDVDATLLEPDGRRVRLTPAGRRLAERAVRILAEVESARSELDPHAEPTGTVRVGGFGSALRRTALPAVEALRESAPSLRFELTECEPPEAYELLLHDDLDLALTYDYQVAPASVPTRLVTHPLWQARWGVAVPAADAHLGLADLGDRAWITNSRNTADEIAVRFLGGLAGIAPRVTHRMDSLDLVCDLVRDGHGVGLVPQWYPLPAGVALVTLDPPVEMTAYAVHQEGRDVWLPLRTLLDAVGAPARAAAGSTS</sequence>
<dbReference type="Gene3D" id="1.10.10.10">
    <property type="entry name" value="Winged helix-like DNA-binding domain superfamily/Winged helix DNA-binding domain"/>
    <property type="match status" value="1"/>
</dbReference>
<feature type="domain" description="HTH lysR-type" evidence="5">
    <location>
        <begin position="1"/>
        <end position="58"/>
    </location>
</feature>
<name>A0A176QD13_9MICO</name>
<dbReference type="PANTHER" id="PTHR30346:SF29">
    <property type="entry name" value="LYSR SUBSTRATE-BINDING"/>
    <property type="match status" value="1"/>
</dbReference>
<dbReference type="SUPFAM" id="SSF46785">
    <property type="entry name" value="Winged helix' DNA-binding domain"/>
    <property type="match status" value="1"/>
</dbReference>
<evidence type="ECO:0000259" key="5">
    <source>
        <dbReference type="PROSITE" id="PS50931"/>
    </source>
</evidence>
<dbReference type="SUPFAM" id="SSF53850">
    <property type="entry name" value="Periplasmic binding protein-like II"/>
    <property type="match status" value="1"/>
</dbReference>
<dbReference type="Pfam" id="PF03466">
    <property type="entry name" value="LysR_substrate"/>
    <property type="match status" value="1"/>
</dbReference>
<keyword evidence="4" id="KW-0804">Transcription</keyword>
<comment type="caution">
    <text evidence="6">The sequence shown here is derived from an EMBL/GenBank/DDBJ whole genome shotgun (WGS) entry which is preliminary data.</text>
</comment>
<accession>A0A176QD13</accession>
<dbReference type="InterPro" id="IPR005119">
    <property type="entry name" value="LysR_subst-bd"/>
</dbReference>
<keyword evidence="2" id="KW-0805">Transcription regulation</keyword>
<keyword evidence="7" id="KW-1185">Reference proteome</keyword>
<dbReference type="PROSITE" id="PS50931">
    <property type="entry name" value="HTH_LYSR"/>
    <property type="match status" value="1"/>
</dbReference>
<dbReference type="AlphaFoldDB" id="A0A176QD13"/>
<organism evidence="6 7">
    <name type="scientific">Janibacter melonis</name>
    <dbReference type="NCBI Taxonomy" id="262209"/>
    <lineage>
        <taxon>Bacteria</taxon>
        <taxon>Bacillati</taxon>
        <taxon>Actinomycetota</taxon>
        <taxon>Actinomycetes</taxon>
        <taxon>Micrococcales</taxon>
        <taxon>Intrasporangiaceae</taxon>
        <taxon>Janibacter</taxon>
    </lineage>
</organism>
<dbReference type="STRING" id="262209.AWH69_05750"/>
<reference evidence="6 7" key="1">
    <citation type="submission" date="2016-01" db="EMBL/GenBank/DDBJ databases">
        <title>Janibacter melonis strain CD11_4 genome sequencing and assembly.</title>
        <authorList>
            <person name="Nair G.R."/>
            <person name="Kaur G."/>
            <person name="Chander A.M."/>
            <person name="Mayilraj S."/>
        </authorList>
    </citation>
    <scope>NUCLEOTIDE SEQUENCE [LARGE SCALE GENOMIC DNA]</scope>
    <source>
        <strain evidence="6 7">CD11-4</strain>
    </source>
</reference>
<evidence type="ECO:0000256" key="4">
    <source>
        <dbReference type="ARBA" id="ARBA00023163"/>
    </source>
</evidence>
<dbReference type="InterPro" id="IPR036388">
    <property type="entry name" value="WH-like_DNA-bd_sf"/>
</dbReference>
<dbReference type="InterPro" id="IPR036390">
    <property type="entry name" value="WH_DNA-bd_sf"/>
</dbReference>
<dbReference type="Gene3D" id="3.40.190.10">
    <property type="entry name" value="Periplasmic binding protein-like II"/>
    <property type="match status" value="2"/>
</dbReference>
<dbReference type="Pfam" id="PF00126">
    <property type="entry name" value="HTH_1"/>
    <property type="match status" value="1"/>
</dbReference>
<dbReference type="Proteomes" id="UP000076976">
    <property type="component" value="Unassembled WGS sequence"/>
</dbReference>
<keyword evidence="3" id="KW-0238">DNA-binding</keyword>
<dbReference type="InterPro" id="IPR000847">
    <property type="entry name" value="LysR_HTH_N"/>
</dbReference>
<dbReference type="RefSeq" id="WP_068273027.1">
    <property type="nucleotide sequence ID" value="NZ_LQZG01000002.1"/>
</dbReference>
<evidence type="ECO:0000256" key="2">
    <source>
        <dbReference type="ARBA" id="ARBA00023015"/>
    </source>
</evidence>
<dbReference type="GO" id="GO:0003677">
    <property type="term" value="F:DNA binding"/>
    <property type="evidence" value="ECO:0007669"/>
    <property type="project" value="UniProtKB-KW"/>
</dbReference>
<evidence type="ECO:0000313" key="7">
    <source>
        <dbReference type="Proteomes" id="UP000076976"/>
    </source>
</evidence>
<evidence type="ECO:0000313" key="6">
    <source>
        <dbReference type="EMBL" id="OAB87566.1"/>
    </source>
</evidence>